<dbReference type="EMBL" id="RBNH01000016">
    <property type="protein sequence ID" value="RKO21527.1"/>
    <property type="molecule type" value="Genomic_DNA"/>
</dbReference>
<dbReference type="Gene3D" id="3.40.50.11190">
    <property type="match status" value="1"/>
</dbReference>
<accession>A0A3B0FST6</accession>
<reference evidence="2 3" key="1">
    <citation type="submission" date="2018-10" db="EMBL/GenBank/DDBJ databases">
        <title>Genome-guide identification and characterization of bacteria that degrade polycyclic aromatic hydrocarbons and resist hexavalent chromium simultaneously.</title>
        <authorList>
            <person name="Feng H."/>
        </authorList>
    </citation>
    <scope>NUCLEOTIDE SEQUENCE [LARGE SCALE GENOMIC DNA]</scope>
    <source>
        <strain evidence="2 3">J015</strain>
    </source>
</reference>
<feature type="domain" description="N-acetyltransferase" evidence="1">
    <location>
        <begin position="338"/>
        <end position="491"/>
    </location>
</feature>
<name>A0A3B0FST6_PSEPS</name>
<dbReference type="PANTHER" id="PTHR43415:SF3">
    <property type="entry name" value="GNAT-FAMILY ACETYLTRANSFERASE"/>
    <property type="match status" value="1"/>
</dbReference>
<dbReference type="SUPFAM" id="SSF55729">
    <property type="entry name" value="Acyl-CoA N-acyltransferases (Nat)"/>
    <property type="match status" value="1"/>
</dbReference>
<dbReference type="Gene3D" id="3.40.50.2000">
    <property type="entry name" value="Glycogen Phosphorylase B"/>
    <property type="match status" value="1"/>
</dbReference>
<proteinExistence type="predicted"/>
<comment type="caution">
    <text evidence="2">The sequence shown here is derived from an EMBL/GenBank/DDBJ whole genome shotgun (WGS) entry which is preliminary data.</text>
</comment>
<dbReference type="CDD" id="cd04301">
    <property type="entry name" value="NAT_SF"/>
    <property type="match status" value="1"/>
</dbReference>
<dbReference type="Proteomes" id="UP000273159">
    <property type="component" value="Unassembled WGS sequence"/>
</dbReference>
<reference evidence="3" key="2">
    <citation type="submission" date="2018-10" db="EMBL/GenBank/DDBJ databases">
        <authorList>
            <person name="Wang Y."/>
            <person name="Wang J."/>
            <person name="Yang X."/>
            <person name="Wang Z."/>
            <person name="Huang Y."/>
        </authorList>
    </citation>
    <scope>NUCLEOTIDE SEQUENCE [LARGE SCALE GENOMIC DNA]</scope>
    <source>
        <strain evidence="3">J015</strain>
    </source>
</reference>
<keyword evidence="2" id="KW-0808">Transferase</keyword>
<dbReference type="GO" id="GO:0016747">
    <property type="term" value="F:acyltransferase activity, transferring groups other than amino-acyl groups"/>
    <property type="evidence" value="ECO:0007669"/>
    <property type="project" value="InterPro"/>
</dbReference>
<organism evidence="2 3">
    <name type="scientific">Pseudarthrobacter phenanthrenivorans</name>
    <name type="common">Arthrobacter phenanthrenivorans</name>
    <dbReference type="NCBI Taxonomy" id="361575"/>
    <lineage>
        <taxon>Bacteria</taxon>
        <taxon>Bacillati</taxon>
        <taxon>Actinomycetota</taxon>
        <taxon>Actinomycetes</taxon>
        <taxon>Micrococcales</taxon>
        <taxon>Micrococcaceae</taxon>
        <taxon>Pseudarthrobacter</taxon>
    </lineage>
</organism>
<dbReference type="Pfam" id="PF13302">
    <property type="entry name" value="Acetyltransf_3"/>
    <property type="match status" value="1"/>
</dbReference>
<dbReference type="InterPro" id="IPR000182">
    <property type="entry name" value="GNAT_dom"/>
</dbReference>
<dbReference type="SUPFAM" id="SSF53756">
    <property type="entry name" value="UDP-Glycosyltransferase/glycogen phosphorylase"/>
    <property type="match status" value="1"/>
</dbReference>
<dbReference type="RefSeq" id="WP_246084626.1">
    <property type="nucleotide sequence ID" value="NZ_RBNH01000016.1"/>
</dbReference>
<dbReference type="PROSITE" id="PS51186">
    <property type="entry name" value="GNAT"/>
    <property type="match status" value="1"/>
</dbReference>
<evidence type="ECO:0000313" key="3">
    <source>
        <dbReference type="Proteomes" id="UP000273159"/>
    </source>
</evidence>
<protein>
    <submittedName>
        <fullName evidence="2">GNAT family N-acetyltransferase</fullName>
    </submittedName>
</protein>
<dbReference type="Gene3D" id="3.40.630.30">
    <property type="match status" value="1"/>
</dbReference>
<dbReference type="AlphaFoldDB" id="A0A3B0FST6"/>
<sequence>MLFSCNVTKAGGAGHLMRSISLAEQARAAGHEVSFCGSFETEFAHEALNLRDFGFTSIRSSDSLLGLALAERVDLVHCDDYDADEDLHASHSSRGILFSNVEDGTFGRRSADFILDPSADAERTYRSGAPSATHLRGLDYVPLRGAVIDAAKARVRNFPSGRLAGTFRVLLMLGGTDAAGFTQMMAELWAEAVPNSVCYAVLPGLKAGYIEQTVSGQIEWLPSSENIVSLFSEIDAAIVAAGTTAWELAAARIPTALIMQATNQSENYNYLVGRGMMLGLGHVENLMDNSTNVRLTMKRLSGGWAAPKGPGVAPVIDALGPHRVVSEWNHCVKSQQRLTIREGRLSDASVLFDWRNDERVRLVSRDTRTLSWEEHVDWLQSSLTNPKRMVFVAHIGAAPVGTVRYDQSDSDLSDWEVSIALNPERRGSGLGRRLLAASDRLLLETLGFPIRIRAVVRTENNASNRLFETSGYCVTTGSEADGFRTWCRKVS</sequence>
<dbReference type="InterPro" id="IPR016181">
    <property type="entry name" value="Acyl_CoA_acyltransferase"/>
</dbReference>
<gene>
    <name evidence="2" type="ORF">D7Z96_15655</name>
</gene>
<evidence type="ECO:0000313" key="2">
    <source>
        <dbReference type="EMBL" id="RKO21527.1"/>
    </source>
</evidence>
<evidence type="ECO:0000259" key="1">
    <source>
        <dbReference type="PROSITE" id="PS51186"/>
    </source>
</evidence>
<dbReference type="PANTHER" id="PTHR43415">
    <property type="entry name" value="SPERMIDINE N(1)-ACETYLTRANSFERASE"/>
    <property type="match status" value="1"/>
</dbReference>